<sequence length="157" mass="17974">MSARRGKSSGVKNFSEAMNVTVARPEAHWRRVQQKHPRQIGICTRTKLKVPKPVAECIANGCFNKALSEFLKTFKLVDPPSRDLSSGKLIGRSASSQQAHCTDYLLKRSEPKDFARDTLLDERRRRSSTRTFFPVFWWDLVALNYTPAHLRLMITPD</sequence>
<accession>A0A0H5RE49</accession>
<dbReference type="EMBL" id="HACM01012088">
    <property type="protein sequence ID" value="CRZ12530.1"/>
    <property type="molecule type" value="Transcribed_RNA"/>
</dbReference>
<proteinExistence type="predicted"/>
<name>A0A0H5RE49_9EUKA</name>
<reference evidence="1" key="1">
    <citation type="submission" date="2015-04" db="EMBL/GenBank/DDBJ databases">
        <title>The genome sequence of the plant pathogenic Rhizarian Plasmodiophora brassicae reveals insights in its biotrophic life cycle and the origin of chitin synthesis.</title>
        <authorList>
            <person name="Schwelm A."/>
            <person name="Fogelqvist J."/>
            <person name="Knaust A."/>
            <person name="Julke S."/>
            <person name="Lilja T."/>
            <person name="Dhandapani V."/>
            <person name="Bonilla-Rosso G."/>
            <person name="Karlsson M."/>
            <person name="Shevchenko A."/>
            <person name="Choi S.R."/>
            <person name="Kim H.G."/>
            <person name="Park J.Y."/>
            <person name="Lim Y.P."/>
            <person name="Ludwig-Muller J."/>
            <person name="Dixelius C."/>
        </authorList>
    </citation>
    <scope>NUCLEOTIDE SEQUENCE</scope>
    <source>
        <tissue evidence="1">Potato root galls</tissue>
    </source>
</reference>
<dbReference type="AlphaFoldDB" id="A0A0H5RE49"/>
<protein>
    <submittedName>
        <fullName evidence="1">Uncharacterized protein</fullName>
    </submittedName>
</protein>
<organism evidence="1">
    <name type="scientific">Spongospora subterranea</name>
    <dbReference type="NCBI Taxonomy" id="70186"/>
    <lineage>
        <taxon>Eukaryota</taxon>
        <taxon>Sar</taxon>
        <taxon>Rhizaria</taxon>
        <taxon>Endomyxa</taxon>
        <taxon>Phytomyxea</taxon>
        <taxon>Plasmodiophorida</taxon>
        <taxon>Plasmodiophoridae</taxon>
        <taxon>Spongospora</taxon>
    </lineage>
</organism>
<evidence type="ECO:0000313" key="1">
    <source>
        <dbReference type="EMBL" id="CRZ12530.1"/>
    </source>
</evidence>